<reference evidence="1 2" key="1">
    <citation type="submission" date="2022-12" db="EMBL/GenBank/DDBJ databases">
        <title>Two new species, Stenotrophomonas aracearum and Stenotrophomonas oahuensis, isolated from Anthurium (Araceae family) in Hawaii.</title>
        <authorList>
            <person name="Chunag S.C."/>
            <person name="Dobhal S."/>
            <person name="Alvarez A."/>
            <person name="Arif M."/>
        </authorList>
    </citation>
    <scope>NUCLEOTIDE SEQUENCE [LARGE SCALE GENOMIC DNA]</scope>
    <source>
        <strain evidence="1 2">A5586</strain>
    </source>
</reference>
<organism evidence="1 2">
    <name type="scientific">Stenotrophomonas oahuensis</name>
    <dbReference type="NCBI Taxonomy" id="3003271"/>
    <lineage>
        <taxon>Bacteria</taxon>
        <taxon>Pseudomonadati</taxon>
        <taxon>Pseudomonadota</taxon>
        <taxon>Gammaproteobacteria</taxon>
        <taxon>Lysobacterales</taxon>
        <taxon>Lysobacteraceae</taxon>
        <taxon>Stenotrophomonas</taxon>
    </lineage>
</organism>
<gene>
    <name evidence="1" type="ORF">PDM29_06200</name>
</gene>
<keyword evidence="2" id="KW-1185">Reference proteome</keyword>
<dbReference type="Proteomes" id="UP001302072">
    <property type="component" value="Chromosome"/>
</dbReference>
<evidence type="ECO:0000313" key="2">
    <source>
        <dbReference type="Proteomes" id="UP001302072"/>
    </source>
</evidence>
<dbReference type="InterPro" id="IPR025459">
    <property type="entry name" value="DUF4279"/>
</dbReference>
<dbReference type="Pfam" id="PF14106">
    <property type="entry name" value="DUF4279"/>
    <property type="match status" value="1"/>
</dbReference>
<dbReference type="RefSeq" id="WP_311192999.1">
    <property type="nucleotide sequence ID" value="NZ_CP115541.1"/>
</dbReference>
<sequence>MGAFDHSMAALRFFGDELVPDEISALLGAKPTESHYRGQELVGRHSGIKRIAKTGSWRLRAAERKPEDLEGQIFEILEQLTQDLSIWASLSRFEPDLFCGLFMGSSNDGMYLSAKALLALGERGITLGLDTYDADDDQHGAEP</sequence>
<name>A0ABY9YSE9_9GAMM</name>
<accession>A0ABY9YSE9</accession>
<proteinExistence type="predicted"/>
<dbReference type="EMBL" id="CP115541">
    <property type="protein sequence ID" value="WNH53869.1"/>
    <property type="molecule type" value="Genomic_DNA"/>
</dbReference>
<protein>
    <submittedName>
        <fullName evidence="1">DUF4279 domain-containing protein</fullName>
    </submittedName>
</protein>
<evidence type="ECO:0000313" key="1">
    <source>
        <dbReference type="EMBL" id="WNH53869.1"/>
    </source>
</evidence>